<reference evidence="3 4" key="1">
    <citation type="submission" date="2020-09" db="EMBL/GenBank/DDBJ databases">
        <title>A novel species.</title>
        <authorList>
            <person name="Gao J."/>
        </authorList>
    </citation>
    <scope>NUCLEOTIDE SEQUENCE [LARGE SCALE GENOMIC DNA]</scope>
    <source>
        <strain evidence="3 4">CRXT-Y-14</strain>
        <plasmid evidence="3 4">unnamed2</plasmid>
    </source>
</reference>
<keyword evidence="3" id="KW-0614">Plasmid</keyword>
<keyword evidence="2" id="KW-0472">Membrane</keyword>
<accession>A0A7H1BLC4</accession>
<dbReference type="EMBL" id="CP061283">
    <property type="protein sequence ID" value="QNS09529.1"/>
    <property type="molecule type" value="Genomic_DNA"/>
</dbReference>
<dbReference type="AlphaFoldDB" id="A0A7H1BLC4"/>
<feature type="transmembrane region" description="Helical" evidence="2">
    <location>
        <begin position="31"/>
        <end position="55"/>
    </location>
</feature>
<protein>
    <submittedName>
        <fullName evidence="3">Uncharacterized protein</fullName>
    </submittedName>
</protein>
<evidence type="ECO:0000256" key="1">
    <source>
        <dbReference type="SAM" id="MobiDB-lite"/>
    </source>
</evidence>
<dbReference type="KEGG" id="sxn:IAG42_37430"/>
<evidence type="ECO:0000313" key="4">
    <source>
        <dbReference type="Proteomes" id="UP000516428"/>
    </source>
</evidence>
<name>A0A7H1BLC4_9ACTN</name>
<keyword evidence="2" id="KW-0812">Transmembrane</keyword>
<sequence>MPFLAMLCGFGFFAAAMVVTADANLLGRGKLLSAGIWMAAALIGAVAGFGLFRLLGFRRRPLTPRLALVAVVLTFVGVWGVQRASSHVFMSAWDRYTAELGGDGACLSGTPYSDKQAMVVMKAAPGNDRMEVWPGGPAPKGRTYPVLKLKHAVNGGTQPLAPADEKSQDLLRSYGCH</sequence>
<dbReference type="Proteomes" id="UP000516428">
    <property type="component" value="Plasmid unnamed2"/>
</dbReference>
<organism evidence="3 4">
    <name type="scientific">Streptomyces xanthii</name>
    <dbReference type="NCBI Taxonomy" id="2768069"/>
    <lineage>
        <taxon>Bacteria</taxon>
        <taxon>Bacillati</taxon>
        <taxon>Actinomycetota</taxon>
        <taxon>Actinomycetes</taxon>
        <taxon>Kitasatosporales</taxon>
        <taxon>Streptomycetaceae</taxon>
        <taxon>Streptomyces</taxon>
    </lineage>
</organism>
<keyword evidence="4" id="KW-1185">Reference proteome</keyword>
<feature type="transmembrane region" description="Helical" evidence="2">
    <location>
        <begin position="62"/>
        <end position="81"/>
    </location>
</feature>
<feature type="region of interest" description="Disordered" evidence="1">
    <location>
        <begin position="155"/>
        <end position="177"/>
    </location>
</feature>
<keyword evidence="2" id="KW-1133">Transmembrane helix</keyword>
<proteinExistence type="predicted"/>
<gene>
    <name evidence="3" type="ORF">IAG42_37430</name>
</gene>
<geneLocation type="plasmid" evidence="3 4">
    <name>unnamed2</name>
</geneLocation>
<evidence type="ECO:0000313" key="3">
    <source>
        <dbReference type="EMBL" id="QNS09529.1"/>
    </source>
</evidence>
<evidence type="ECO:0000256" key="2">
    <source>
        <dbReference type="SAM" id="Phobius"/>
    </source>
</evidence>